<evidence type="ECO:0000313" key="2">
    <source>
        <dbReference type="WBParaSite" id="RSKR_0000792800.1"/>
    </source>
</evidence>
<accession>A0AC35U503</accession>
<name>A0AC35U503_9BILA</name>
<protein>
    <submittedName>
        <fullName evidence="2">Erf4 domain-containing protein</fullName>
    </submittedName>
</protein>
<evidence type="ECO:0000313" key="1">
    <source>
        <dbReference type="Proteomes" id="UP000095286"/>
    </source>
</evidence>
<sequence length="142" mass="16381">MPESLNIALYTCKKVTIEREYRFGKQLTMFEKMMPFEFEGCISHANFASTMDGINELLEKMEVPTTKSLYITLLSLATCTIANMLHKRHAQQIMEDMSDFIENQNEAVFHPAGYHLSNPFDSGLRFIEIYILSTGKYYDEGN</sequence>
<reference evidence="2" key="1">
    <citation type="submission" date="2016-11" db="UniProtKB">
        <authorList>
            <consortium name="WormBaseParasite"/>
        </authorList>
    </citation>
    <scope>IDENTIFICATION</scope>
    <source>
        <strain evidence="2">KR3021</strain>
    </source>
</reference>
<dbReference type="WBParaSite" id="RSKR_0000792800.1">
    <property type="protein sequence ID" value="RSKR_0000792800.1"/>
    <property type="gene ID" value="RSKR_0000792800"/>
</dbReference>
<proteinExistence type="predicted"/>
<dbReference type="Proteomes" id="UP000095286">
    <property type="component" value="Unplaced"/>
</dbReference>
<organism evidence="1 2">
    <name type="scientific">Rhabditophanes sp. KR3021</name>
    <dbReference type="NCBI Taxonomy" id="114890"/>
    <lineage>
        <taxon>Eukaryota</taxon>
        <taxon>Metazoa</taxon>
        <taxon>Ecdysozoa</taxon>
        <taxon>Nematoda</taxon>
        <taxon>Chromadorea</taxon>
        <taxon>Rhabditida</taxon>
        <taxon>Tylenchina</taxon>
        <taxon>Panagrolaimomorpha</taxon>
        <taxon>Strongyloidoidea</taxon>
        <taxon>Alloionematidae</taxon>
        <taxon>Rhabditophanes</taxon>
    </lineage>
</organism>